<feature type="region of interest" description="Disordered" evidence="1">
    <location>
        <begin position="1"/>
        <end position="72"/>
    </location>
</feature>
<name>A0AAW1TVB1_9CUCU</name>
<feature type="compositionally biased region" description="Polar residues" evidence="1">
    <location>
        <begin position="41"/>
        <end position="62"/>
    </location>
</feature>
<feature type="compositionally biased region" description="Low complexity" evidence="1">
    <location>
        <begin position="1"/>
        <end position="16"/>
    </location>
</feature>
<feature type="region of interest" description="Disordered" evidence="1">
    <location>
        <begin position="99"/>
        <end position="134"/>
    </location>
</feature>
<proteinExistence type="predicted"/>
<dbReference type="Proteomes" id="UP001431783">
    <property type="component" value="Unassembled WGS sequence"/>
</dbReference>
<gene>
    <name evidence="2" type="ORF">WA026_007896</name>
</gene>
<evidence type="ECO:0000256" key="1">
    <source>
        <dbReference type="SAM" id="MobiDB-lite"/>
    </source>
</evidence>
<sequence length="134" mass="15347">MFSSGKSGFKGFPSLKSPKEIAQNSNQTTVTQTSLEDMPQFNDTQISQTLTANKKTNVANESSNEENTEDYRHSWQTIAWKRKRRMSRQVSEEITKELRTSNTFQSLMDYNKNSPDNTKNQEEADPKLSPIYNG</sequence>
<comment type="caution">
    <text evidence="2">The sequence shown here is derived from an EMBL/GenBank/DDBJ whole genome shotgun (WGS) entry which is preliminary data.</text>
</comment>
<organism evidence="2 3">
    <name type="scientific">Henosepilachna vigintioctopunctata</name>
    <dbReference type="NCBI Taxonomy" id="420089"/>
    <lineage>
        <taxon>Eukaryota</taxon>
        <taxon>Metazoa</taxon>
        <taxon>Ecdysozoa</taxon>
        <taxon>Arthropoda</taxon>
        <taxon>Hexapoda</taxon>
        <taxon>Insecta</taxon>
        <taxon>Pterygota</taxon>
        <taxon>Neoptera</taxon>
        <taxon>Endopterygota</taxon>
        <taxon>Coleoptera</taxon>
        <taxon>Polyphaga</taxon>
        <taxon>Cucujiformia</taxon>
        <taxon>Coccinelloidea</taxon>
        <taxon>Coccinellidae</taxon>
        <taxon>Epilachninae</taxon>
        <taxon>Epilachnini</taxon>
        <taxon>Henosepilachna</taxon>
    </lineage>
</organism>
<evidence type="ECO:0000313" key="3">
    <source>
        <dbReference type="Proteomes" id="UP001431783"/>
    </source>
</evidence>
<accession>A0AAW1TVB1</accession>
<feature type="compositionally biased region" description="Polar residues" evidence="1">
    <location>
        <begin position="100"/>
        <end position="118"/>
    </location>
</feature>
<feature type="compositionally biased region" description="Low complexity" evidence="1">
    <location>
        <begin position="23"/>
        <end position="34"/>
    </location>
</feature>
<dbReference type="AlphaFoldDB" id="A0AAW1TVB1"/>
<protein>
    <submittedName>
        <fullName evidence="2">Uncharacterized protein</fullName>
    </submittedName>
</protein>
<keyword evidence="3" id="KW-1185">Reference proteome</keyword>
<evidence type="ECO:0000313" key="2">
    <source>
        <dbReference type="EMBL" id="KAK9875502.1"/>
    </source>
</evidence>
<reference evidence="2 3" key="1">
    <citation type="submission" date="2023-03" db="EMBL/GenBank/DDBJ databases">
        <title>Genome insight into feeding habits of ladybird beetles.</title>
        <authorList>
            <person name="Li H.-S."/>
            <person name="Huang Y.-H."/>
            <person name="Pang H."/>
        </authorList>
    </citation>
    <scope>NUCLEOTIDE SEQUENCE [LARGE SCALE GENOMIC DNA]</scope>
    <source>
        <strain evidence="2">SYSU_2023b</strain>
        <tissue evidence="2">Whole body</tissue>
    </source>
</reference>
<dbReference type="EMBL" id="JARQZJ010000033">
    <property type="protein sequence ID" value="KAK9875502.1"/>
    <property type="molecule type" value="Genomic_DNA"/>
</dbReference>